<keyword evidence="3" id="KW-1185">Reference proteome</keyword>
<keyword evidence="1" id="KW-0175">Coiled coil</keyword>
<dbReference type="STRING" id="322095.HMPREF3185_00069"/>
<dbReference type="Proteomes" id="UP000070224">
    <property type="component" value="Unassembled WGS sequence"/>
</dbReference>
<dbReference type="EMBL" id="LSDK01000007">
    <property type="protein sequence ID" value="KXB78788.1"/>
    <property type="molecule type" value="Genomic_DNA"/>
</dbReference>
<name>A0A134BFS1_9PORP</name>
<evidence type="ECO:0000313" key="3">
    <source>
        <dbReference type="Proteomes" id="UP000070224"/>
    </source>
</evidence>
<proteinExistence type="predicted"/>
<gene>
    <name evidence="2" type="ORF">HMPREF3185_00069</name>
</gene>
<evidence type="ECO:0000313" key="2">
    <source>
        <dbReference type="EMBL" id="KXB78788.1"/>
    </source>
</evidence>
<protein>
    <recommendedName>
        <fullName evidence="4">Bacteriophage CI repressor protein</fullName>
    </recommendedName>
</protein>
<dbReference type="PATRIC" id="fig|322095.3.peg.70"/>
<accession>A0A134BFS1</accession>
<feature type="coiled-coil region" evidence="1">
    <location>
        <begin position="133"/>
        <end position="160"/>
    </location>
</feature>
<reference evidence="3" key="1">
    <citation type="submission" date="2016-01" db="EMBL/GenBank/DDBJ databases">
        <authorList>
            <person name="Mitreva M."/>
            <person name="Pepin K.H."/>
            <person name="Mihindukulasuriya K.A."/>
            <person name="Fulton R."/>
            <person name="Fronick C."/>
            <person name="O'Laughlin M."/>
            <person name="Miner T."/>
            <person name="Herter B."/>
            <person name="Rosa B.A."/>
            <person name="Cordes M."/>
            <person name="Tomlinson C."/>
            <person name="Wollam A."/>
            <person name="Palsikar V.B."/>
            <person name="Mardis E.R."/>
            <person name="Wilson R.K."/>
        </authorList>
    </citation>
    <scope>NUCLEOTIDE SEQUENCE [LARGE SCALE GENOMIC DNA]</scope>
    <source>
        <strain evidence="3">KA00683</strain>
    </source>
</reference>
<evidence type="ECO:0000256" key="1">
    <source>
        <dbReference type="SAM" id="Coils"/>
    </source>
</evidence>
<sequence>MSSTIASRISQIIDYKETNIAQFERTIGASSGVIRKAIAQNSDIQSKWLTAISDNYPDISPLWLLTGRGGMLCEPPSLSDKSITHSVIGNRGSVKIAMHGSRIGHGDNTPSLDQSAPTVGFAEDLLASKEHLIASQKRTIDMLEELIRTKEAQISELIQAITRK</sequence>
<evidence type="ECO:0008006" key="4">
    <source>
        <dbReference type="Google" id="ProtNLM"/>
    </source>
</evidence>
<comment type="caution">
    <text evidence="2">The sequence shown here is derived from an EMBL/GenBank/DDBJ whole genome shotgun (WGS) entry which is preliminary data.</text>
</comment>
<organism evidence="2 3">
    <name type="scientific">Porphyromonas somerae</name>
    <dbReference type="NCBI Taxonomy" id="322095"/>
    <lineage>
        <taxon>Bacteria</taxon>
        <taxon>Pseudomonadati</taxon>
        <taxon>Bacteroidota</taxon>
        <taxon>Bacteroidia</taxon>
        <taxon>Bacteroidales</taxon>
        <taxon>Porphyromonadaceae</taxon>
        <taxon>Porphyromonas</taxon>
    </lineage>
</organism>
<dbReference type="AlphaFoldDB" id="A0A134BFS1"/>